<name>K1WRR6_TRIAC</name>
<evidence type="ECO:0000313" key="4">
    <source>
        <dbReference type="Proteomes" id="UP000006757"/>
    </source>
</evidence>
<keyword evidence="4" id="KW-1185">Reference proteome</keyword>
<feature type="compositionally biased region" description="Basic residues" evidence="2">
    <location>
        <begin position="376"/>
        <end position="402"/>
    </location>
</feature>
<proteinExistence type="predicted"/>
<dbReference type="OrthoDB" id="2592707at2759"/>
<keyword evidence="1" id="KW-0175">Coiled coil</keyword>
<accession>K1WRR6</accession>
<dbReference type="EMBL" id="AMBO01000242">
    <property type="protein sequence ID" value="EKD03674.1"/>
    <property type="molecule type" value="Genomic_DNA"/>
</dbReference>
<feature type="compositionally biased region" description="Basic and acidic residues" evidence="2">
    <location>
        <begin position="449"/>
        <end position="462"/>
    </location>
</feature>
<evidence type="ECO:0000256" key="2">
    <source>
        <dbReference type="SAM" id="MobiDB-lite"/>
    </source>
</evidence>
<dbReference type="OMA" id="LQIAHRI"/>
<dbReference type="HOGENOM" id="CLU_520756_0_0_1"/>
<gene>
    <name evidence="3" type="ORF">A1Q2_02020</name>
</gene>
<dbReference type="AlphaFoldDB" id="K1WRR6"/>
<feature type="region of interest" description="Disordered" evidence="2">
    <location>
        <begin position="285"/>
        <end position="470"/>
    </location>
</feature>
<feature type="compositionally biased region" description="Basic and acidic residues" evidence="2">
    <location>
        <begin position="285"/>
        <end position="296"/>
    </location>
</feature>
<evidence type="ECO:0000313" key="3">
    <source>
        <dbReference type="EMBL" id="EKD03674.1"/>
    </source>
</evidence>
<feature type="coiled-coil region" evidence="1">
    <location>
        <begin position="38"/>
        <end position="137"/>
    </location>
</feature>
<protein>
    <submittedName>
        <fullName evidence="3">Uncharacterized protein</fullName>
    </submittedName>
</protein>
<dbReference type="eggNOG" id="ENOG502T2FQ">
    <property type="taxonomic scope" value="Eukaryota"/>
</dbReference>
<feature type="region of interest" description="Disordered" evidence="2">
    <location>
        <begin position="1"/>
        <end position="36"/>
    </location>
</feature>
<comment type="caution">
    <text evidence="3">The sequence shown here is derived from an EMBL/GenBank/DDBJ whole genome shotgun (WGS) entry which is preliminary data.</text>
</comment>
<organism evidence="3 4">
    <name type="scientific">Trichosporon asahii var. asahii (strain CBS 8904)</name>
    <name type="common">Yeast</name>
    <dbReference type="NCBI Taxonomy" id="1220162"/>
    <lineage>
        <taxon>Eukaryota</taxon>
        <taxon>Fungi</taxon>
        <taxon>Dikarya</taxon>
        <taxon>Basidiomycota</taxon>
        <taxon>Agaricomycotina</taxon>
        <taxon>Tremellomycetes</taxon>
        <taxon>Trichosporonales</taxon>
        <taxon>Trichosporonaceae</taxon>
        <taxon>Trichosporon</taxon>
    </lineage>
</organism>
<dbReference type="Proteomes" id="UP000006757">
    <property type="component" value="Unassembled WGS sequence"/>
</dbReference>
<dbReference type="InParanoid" id="K1WRR6"/>
<sequence length="525" mass="58264">MSSVTPPRRRRIERTDFSSPRDTTEDAPGTPGPTKARIANLNSQVQELVRKHHAAEMRAQESAYEVKLEQRDIQLADVQEQLAAQERRNARITRELERCEAEGNGMREEQQKALLALSEERLQLIEMEQRLANAEAERVIRDHKLALFKSREADMMVASDRTSARIAELETANTSAAHQRAAETKSALDTTAALESQIKELQDSLVSLSAENEKLRSESAELQDAHKSLKEKEKLTRAELATAQAAAGGDEKLKKQLREVKAESAQHEQEIEELREQLESLKETNKTLKAKEKSARTELAMAQASSGGDDKLKAQLREVKAQAAKHEDAVEEAREELETLKETHKALKAKYREERPRSRKATPKDDSGSDSDIAPVRKKKVAKSPVKPRAKASPKPKSKARKASPVSDSEDESPKKKPKKAPVSAKEKASKPVSKARRPLAEADVNASDDDRSVRSSAEPEKKKKRKLFGAQPAFNWDPILSKPMLMDQSGDGVIPTFLSPVKSTRAVGTIPRAGFSKSSRLGLK</sequence>
<feature type="compositionally biased region" description="Basic and acidic residues" evidence="2">
    <location>
        <begin position="308"/>
        <end position="367"/>
    </location>
</feature>
<dbReference type="STRING" id="1220162.K1WRR6"/>
<dbReference type="Gene3D" id="1.20.5.1160">
    <property type="entry name" value="Vasodilator-stimulated phosphoprotein"/>
    <property type="match status" value="1"/>
</dbReference>
<evidence type="ECO:0000256" key="1">
    <source>
        <dbReference type="SAM" id="Coils"/>
    </source>
</evidence>
<reference evidence="3 4" key="1">
    <citation type="journal article" date="2012" name="Eukaryot. Cell">
        <title>Genome sequence of the Trichosporon asahii environmental strain CBS 8904.</title>
        <authorList>
            <person name="Yang R.Y."/>
            <person name="Li H.T."/>
            <person name="Zhu H."/>
            <person name="Zhou G.P."/>
            <person name="Wang M."/>
            <person name="Wang L."/>
        </authorList>
    </citation>
    <scope>NUCLEOTIDE SEQUENCE [LARGE SCALE GENOMIC DNA]</scope>
    <source>
        <strain evidence="3 4">CBS 8904</strain>
    </source>
</reference>